<dbReference type="STRING" id="1114856.GCA_000383975_00230"/>
<dbReference type="InterPro" id="IPR006127">
    <property type="entry name" value="ZnuA-like"/>
</dbReference>
<dbReference type="InterPro" id="IPR050492">
    <property type="entry name" value="Bact_metal-bind_prot9"/>
</dbReference>
<keyword evidence="4" id="KW-1185">Reference proteome</keyword>
<dbReference type="eggNOG" id="arCOG01005">
    <property type="taxonomic scope" value="Archaea"/>
</dbReference>
<evidence type="ECO:0000256" key="2">
    <source>
        <dbReference type="SAM" id="MobiDB-lite"/>
    </source>
</evidence>
<evidence type="ECO:0000313" key="4">
    <source>
        <dbReference type="Proteomes" id="UP000011599"/>
    </source>
</evidence>
<dbReference type="Gene3D" id="3.40.50.1980">
    <property type="entry name" value="Nitrogenase molybdenum iron protein domain"/>
    <property type="match status" value="2"/>
</dbReference>
<dbReference type="GO" id="GO:0046872">
    <property type="term" value="F:metal ion binding"/>
    <property type="evidence" value="ECO:0007669"/>
    <property type="project" value="InterPro"/>
</dbReference>
<reference evidence="3 4" key="1">
    <citation type="journal article" date="2014" name="PLoS Genet.">
        <title>Phylogenetically driven sequencing of extremely halophilic archaea reveals strategies for static and dynamic osmo-response.</title>
        <authorList>
            <person name="Becker E.A."/>
            <person name="Seitzer P.M."/>
            <person name="Tritt A."/>
            <person name="Larsen D."/>
            <person name="Krusor M."/>
            <person name="Yao A.I."/>
            <person name="Wu D."/>
            <person name="Madern D."/>
            <person name="Eisen J.A."/>
            <person name="Darling A.E."/>
            <person name="Facciotti M.T."/>
        </authorList>
    </citation>
    <scope>NUCLEOTIDE SEQUENCE [LARGE SCALE GENOMIC DNA]</scope>
    <source>
        <strain evidence="3 4">GA33</strain>
    </source>
</reference>
<feature type="region of interest" description="Disordered" evidence="2">
    <location>
        <begin position="124"/>
        <end position="147"/>
    </location>
</feature>
<name>L9VMT1_9EURY</name>
<dbReference type="Pfam" id="PF01297">
    <property type="entry name" value="ZnuA"/>
    <property type="match status" value="1"/>
</dbReference>
<organism evidence="3 4">
    <name type="scientific">Natronorubrum tibetense GA33</name>
    <dbReference type="NCBI Taxonomy" id="1114856"/>
    <lineage>
        <taxon>Archaea</taxon>
        <taxon>Methanobacteriati</taxon>
        <taxon>Methanobacteriota</taxon>
        <taxon>Stenosarchaea group</taxon>
        <taxon>Halobacteria</taxon>
        <taxon>Halobacteriales</taxon>
        <taxon>Natrialbaceae</taxon>
        <taxon>Natronorubrum</taxon>
    </lineage>
</organism>
<evidence type="ECO:0000256" key="1">
    <source>
        <dbReference type="SAM" id="Coils"/>
    </source>
</evidence>
<keyword evidence="1" id="KW-0175">Coiled coil</keyword>
<feature type="region of interest" description="Disordered" evidence="2">
    <location>
        <begin position="416"/>
        <end position="438"/>
    </location>
</feature>
<dbReference type="Proteomes" id="UP000011599">
    <property type="component" value="Unassembled WGS sequence"/>
</dbReference>
<comment type="caution">
    <text evidence="3">The sequence shown here is derived from an EMBL/GenBank/DDBJ whole genome shotgun (WGS) entry which is preliminary data.</text>
</comment>
<dbReference type="PROSITE" id="PS51318">
    <property type="entry name" value="TAT"/>
    <property type="match status" value="1"/>
</dbReference>
<evidence type="ECO:0000313" key="3">
    <source>
        <dbReference type="EMBL" id="ELY38495.1"/>
    </source>
</evidence>
<dbReference type="AlphaFoldDB" id="L9VMT1"/>
<feature type="coiled-coil region" evidence="1">
    <location>
        <begin position="309"/>
        <end position="340"/>
    </location>
</feature>
<dbReference type="RefSeq" id="WP_006091635.1">
    <property type="nucleotide sequence ID" value="NZ_AOHW01000042.1"/>
</dbReference>
<dbReference type="PROSITE" id="PS51257">
    <property type="entry name" value="PROKAR_LIPOPROTEIN"/>
    <property type="match status" value="1"/>
</dbReference>
<dbReference type="SUPFAM" id="SSF53807">
    <property type="entry name" value="Helical backbone' metal receptor"/>
    <property type="match status" value="1"/>
</dbReference>
<dbReference type="OrthoDB" id="50488at2157"/>
<protein>
    <submittedName>
        <fullName evidence="3">Metal ABC transporter substrate-binding protein</fullName>
    </submittedName>
</protein>
<gene>
    <name evidence="3" type="ORF">C496_17772</name>
</gene>
<sequence length="460" mass="50156">MNRTRRSVLQSGAGVLALSTLAGCLSEPDSDTAGGGYAAFFALQDWAEQVAGDEMSFENPIPTGEMGHGEEPPADIQRDIVDGDVFVYLDTVEFDWAQDIAADIETDYDHVTLIDGMAGLESQLLPLGDDDSDGADRQPDEYDDDPADVSVRTFDVYHRPSGTEVAYWHTSADHWHGELPEIPVGGTTAVDGVFEDADGRVLPLGEDEPFQLDARVVDGADEDVLEIESEGDHVVFRGLEIGRTRIVFELVADGEVVWDTSADNMSADVVEDAEPPESYDPHVWVDPVLAGEIVETIADGLAEADPDSAEVYEENAAEYVDRLEAVHQQFDELSANAERDVAVLAGHDSFQYIEHRYGFEIHTAQDISPDAGVTSGDLANTIEIIDDNDIETILYDPFEGDEGALPTDVEHLLENSDAENAEPISPAEGTTQEWEDDGWGWVEQMEELNLPSLRKALGAE</sequence>
<dbReference type="EMBL" id="AOHW01000042">
    <property type="protein sequence ID" value="ELY38495.1"/>
    <property type="molecule type" value="Genomic_DNA"/>
</dbReference>
<accession>L9VMT1</accession>
<proteinExistence type="predicted"/>
<dbReference type="GO" id="GO:0030001">
    <property type="term" value="P:metal ion transport"/>
    <property type="evidence" value="ECO:0007669"/>
    <property type="project" value="InterPro"/>
</dbReference>
<dbReference type="PATRIC" id="fig|1114856.3.peg.3685"/>
<dbReference type="PANTHER" id="PTHR42953">
    <property type="entry name" value="HIGH-AFFINITY ZINC UPTAKE SYSTEM PROTEIN ZNUA-RELATED"/>
    <property type="match status" value="1"/>
</dbReference>
<dbReference type="InterPro" id="IPR006311">
    <property type="entry name" value="TAT_signal"/>
</dbReference>